<keyword evidence="3 9" id="KW-1003">Cell membrane</keyword>
<organism evidence="10 11">
    <name type="scientific">Vulcaniibacterium tengchongense</name>
    <dbReference type="NCBI Taxonomy" id="1273429"/>
    <lineage>
        <taxon>Bacteria</taxon>
        <taxon>Pseudomonadati</taxon>
        <taxon>Pseudomonadota</taxon>
        <taxon>Gammaproteobacteria</taxon>
        <taxon>Lysobacterales</taxon>
        <taxon>Lysobacteraceae</taxon>
        <taxon>Vulcaniibacterium</taxon>
    </lineage>
</organism>
<reference evidence="10 11" key="1">
    <citation type="submission" date="2018-11" db="EMBL/GenBank/DDBJ databases">
        <title>Genomic Encyclopedia of Type Strains, Phase IV (KMG-IV): sequencing the most valuable type-strain genomes for metagenomic binning, comparative biology and taxonomic classification.</title>
        <authorList>
            <person name="Goeker M."/>
        </authorList>
    </citation>
    <scope>NUCLEOTIDE SEQUENCE [LARGE SCALE GENOMIC DNA]</scope>
    <source>
        <strain evidence="10 11">DSM 25623</strain>
    </source>
</reference>
<dbReference type="NCBIfam" id="TIGR00964">
    <property type="entry name" value="secE_bact"/>
    <property type="match status" value="1"/>
</dbReference>
<evidence type="ECO:0000256" key="7">
    <source>
        <dbReference type="ARBA" id="ARBA00023010"/>
    </source>
</evidence>
<evidence type="ECO:0000313" key="11">
    <source>
        <dbReference type="Proteomes" id="UP000269708"/>
    </source>
</evidence>
<accession>A0A3N4VJU0</accession>
<dbReference type="HAMAP" id="MF_00422">
    <property type="entry name" value="SecE"/>
    <property type="match status" value="1"/>
</dbReference>
<keyword evidence="8 9" id="KW-0472">Membrane</keyword>
<keyword evidence="7 9" id="KW-0811">Translocation</keyword>
<keyword evidence="6 9" id="KW-1133">Transmembrane helix</keyword>
<comment type="similarity">
    <text evidence="9">Belongs to the SecE/SEC61-gamma family.</text>
</comment>
<dbReference type="GO" id="GO:0005886">
    <property type="term" value="C:plasma membrane"/>
    <property type="evidence" value="ECO:0007669"/>
    <property type="project" value="UniProtKB-UniRule"/>
</dbReference>
<proteinExistence type="inferred from homology"/>
<evidence type="ECO:0000256" key="8">
    <source>
        <dbReference type="ARBA" id="ARBA00023136"/>
    </source>
</evidence>
<evidence type="ECO:0000256" key="2">
    <source>
        <dbReference type="ARBA" id="ARBA00022448"/>
    </source>
</evidence>
<dbReference type="InterPro" id="IPR005807">
    <property type="entry name" value="SecE_bac"/>
</dbReference>
<comment type="caution">
    <text evidence="10">The sequence shown here is derived from an EMBL/GenBank/DDBJ whole genome shotgun (WGS) entry which is preliminary data.</text>
</comment>
<dbReference type="PANTHER" id="PTHR33910">
    <property type="entry name" value="PROTEIN TRANSLOCASE SUBUNIT SECE"/>
    <property type="match status" value="1"/>
</dbReference>
<protein>
    <recommendedName>
        <fullName evidence="9">Protein translocase subunit SecE</fullName>
    </recommendedName>
</protein>
<keyword evidence="5 9" id="KW-0653">Protein transport</keyword>
<name>A0A3N4VJU0_9GAMM</name>
<dbReference type="GO" id="GO:0008320">
    <property type="term" value="F:protein transmembrane transporter activity"/>
    <property type="evidence" value="ECO:0007669"/>
    <property type="project" value="UniProtKB-UniRule"/>
</dbReference>
<evidence type="ECO:0000313" key="10">
    <source>
        <dbReference type="EMBL" id="RPE74180.1"/>
    </source>
</evidence>
<evidence type="ECO:0000256" key="6">
    <source>
        <dbReference type="ARBA" id="ARBA00022989"/>
    </source>
</evidence>
<keyword evidence="2 9" id="KW-0813">Transport</keyword>
<dbReference type="Gene3D" id="1.20.5.1030">
    <property type="entry name" value="Preprotein translocase secy subunit"/>
    <property type="match status" value="1"/>
</dbReference>
<evidence type="ECO:0000256" key="1">
    <source>
        <dbReference type="ARBA" id="ARBA00004370"/>
    </source>
</evidence>
<evidence type="ECO:0000256" key="4">
    <source>
        <dbReference type="ARBA" id="ARBA00022692"/>
    </source>
</evidence>
<feature type="transmembrane region" description="Helical" evidence="9">
    <location>
        <begin position="20"/>
        <end position="39"/>
    </location>
</feature>
<dbReference type="GO" id="GO:0043952">
    <property type="term" value="P:protein transport by the Sec complex"/>
    <property type="evidence" value="ECO:0007669"/>
    <property type="project" value="UniProtKB-UniRule"/>
</dbReference>
<dbReference type="Proteomes" id="UP000269708">
    <property type="component" value="Unassembled WGS sequence"/>
</dbReference>
<dbReference type="InterPro" id="IPR038379">
    <property type="entry name" value="SecE_sf"/>
</dbReference>
<evidence type="ECO:0000256" key="5">
    <source>
        <dbReference type="ARBA" id="ARBA00022927"/>
    </source>
</evidence>
<dbReference type="Pfam" id="PF00584">
    <property type="entry name" value="SecE"/>
    <property type="match status" value="1"/>
</dbReference>
<gene>
    <name evidence="9" type="primary">secE</name>
    <name evidence="10" type="ORF">EDC50_3221</name>
</gene>
<dbReference type="AlphaFoldDB" id="A0A3N4VJU0"/>
<sequence>MDWMNSKVEQSGGASAGDIAKYVLALLLVAAGVAAYIYFDQWAGPLRALVVVAGLVLGAGVFLVTAKGAQTREFLSESRFELRKVVWPTRQEALRTTWVVMIAVAVLSLLLAGFDLVIQAAVKYLLGR</sequence>
<dbReference type="PRINTS" id="PR01650">
    <property type="entry name" value="SECETRNLCASE"/>
</dbReference>
<dbReference type="EMBL" id="RKQN01000010">
    <property type="protein sequence ID" value="RPE74180.1"/>
    <property type="molecule type" value="Genomic_DNA"/>
</dbReference>
<feature type="transmembrane region" description="Helical" evidence="9">
    <location>
        <begin position="46"/>
        <end position="66"/>
    </location>
</feature>
<dbReference type="GO" id="GO:0009306">
    <property type="term" value="P:protein secretion"/>
    <property type="evidence" value="ECO:0007669"/>
    <property type="project" value="UniProtKB-UniRule"/>
</dbReference>
<feature type="transmembrane region" description="Helical" evidence="9">
    <location>
        <begin position="98"/>
        <end position="118"/>
    </location>
</feature>
<comment type="caution">
    <text evidence="9">Lacks conserved residue(s) required for the propagation of feature annotation.</text>
</comment>
<keyword evidence="4 9" id="KW-0812">Transmembrane</keyword>
<evidence type="ECO:0000256" key="9">
    <source>
        <dbReference type="HAMAP-Rule" id="MF_00422"/>
    </source>
</evidence>
<keyword evidence="11" id="KW-1185">Reference proteome</keyword>
<comment type="function">
    <text evidence="9">Essential subunit of the Sec protein translocation channel SecYEG. Clamps together the 2 halves of SecY. May contact the channel plug during translocation.</text>
</comment>
<dbReference type="GO" id="GO:0006605">
    <property type="term" value="P:protein targeting"/>
    <property type="evidence" value="ECO:0007669"/>
    <property type="project" value="UniProtKB-UniRule"/>
</dbReference>
<evidence type="ECO:0000256" key="3">
    <source>
        <dbReference type="ARBA" id="ARBA00022475"/>
    </source>
</evidence>
<comment type="subcellular location">
    <subcellularLocation>
        <location evidence="1">Membrane</location>
    </subcellularLocation>
</comment>
<dbReference type="InterPro" id="IPR001901">
    <property type="entry name" value="Translocase_SecE/Sec61-g"/>
</dbReference>
<dbReference type="PANTHER" id="PTHR33910:SF1">
    <property type="entry name" value="PROTEIN TRANSLOCASE SUBUNIT SECE"/>
    <property type="match status" value="1"/>
</dbReference>
<dbReference type="GO" id="GO:0065002">
    <property type="term" value="P:intracellular protein transmembrane transport"/>
    <property type="evidence" value="ECO:0007669"/>
    <property type="project" value="UniProtKB-UniRule"/>
</dbReference>
<comment type="subunit">
    <text evidence="9">Component of the Sec protein translocase complex. Heterotrimer consisting of SecY, SecE and SecG subunits. The heterotrimers can form oligomers, although 1 heterotrimer is thought to be able to translocate proteins. Interacts with the ribosome. Interacts with SecDF, and other proteins may be involved. Interacts with SecA.</text>
</comment>